<dbReference type="Pfam" id="PF03683">
    <property type="entry name" value="UPF0175"/>
    <property type="match status" value="1"/>
</dbReference>
<sequence length="81" mass="9118">MSVIIPDDILTAAKMSEAELKLEIAIALYQQKRISGGKARHLAGLNILDFQRELSKRGICVNYDVEDFQQDLKTLQELGEL</sequence>
<proteinExistence type="inferred from homology"/>
<dbReference type="EMBL" id="JAFLQW010000471">
    <property type="protein sequence ID" value="MBO0350907.1"/>
    <property type="molecule type" value="Genomic_DNA"/>
</dbReference>
<reference evidence="2 3" key="1">
    <citation type="submission" date="2021-03" db="EMBL/GenBank/DDBJ databases">
        <title>Metabolic Capacity of the Antarctic Cyanobacterium Phormidium pseudopriestleyi that Sustains Oxygenic Photosynthesis in the Presence of Hydrogen Sulfide.</title>
        <authorList>
            <person name="Lumian J.E."/>
            <person name="Jungblut A.D."/>
            <person name="Dillon M.L."/>
            <person name="Hawes I."/>
            <person name="Doran P.T."/>
            <person name="Mackey T.J."/>
            <person name="Dick G.J."/>
            <person name="Grettenberger C.L."/>
            <person name="Sumner D.Y."/>
        </authorList>
    </citation>
    <scope>NUCLEOTIDE SEQUENCE [LARGE SCALE GENOMIC DNA]</scope>
    <source>
        <strain evidence="2 3">FRX01</strain>
    </source>
</reference>
<comment type="caution">
    <text evidence="2">The sequence shown here is derived from an EMBL/GenBank/DDBJ whole genome shotgun (WGS) entry which is preliminary data.</text>
</comment>
<dbReference type="InterPro" id="IPR052264">
    <property type="entry name" value="UPF0175_domain"/>
</dbReference>
<organism evidence="2 3">
    <name type="scientific">Phormidium pseudopriestleyi FRX01</name>
    <dbReference type="NCBI Taxonomy" id="1759528"/>
    <lineage>
        <taxon>Bacteria</taxon>
        <taxon>Bacillati</taxon>
        <taxon>Cyanobacteriota</taxon>
        <taxon>Cyanophyceae</taxon>
        <taxon>Oscillatoriophycideae</taxon>
        <taxon>Oscillatoriales</taxon>
        <taxon>Oscillatoriaceae</taxon>
        <taxon>Phormidium</taxon>
    </lineage>
</organism>
<evidence type="ECO:0000256" key="1">
    <source>
        <dbReference type="ARBA" id="ARBA00005651"/>
    </source>
</evidence>
<comment type="similarity">
    <text evidence="1">Belongs to the UPF0175 family.</text>
</comment>
<dbReference type="PANTHER" id="PTHR37525:SF1">
    <property type="entry name" value="UPF0175 PROTEIN SSL1255"/>
    <property type="match status" value="1"/>
</dbReference>
<dbReference type="RefSeq" id="WP_207089375.1">
    <property type="nucleotide sequence ID" value="NZ_JAFLQW010000471.1"/>
</dbReference>
<name>A0ABS3FX27_9CYAN</name>
<keyword evidence="3" id="KW-1185">Reference proteome</keyword>
<dbReference type="Proteomes" id="UP000664844">
    <property type="component" value="Unassembled WGS sequence"/>
</dbReference>
<protein>
    <submittedName>
        <fullName evidence="2">UPF0175 family protein</fullName>
    </submittedName>
</protein>
<accession>A0ABS3FX27</accession>
<evidence type="ECO:0000313" key="2">
    <source>
        <dbReference type="EMBL" id="MBO0350907.1"/>
    </source>
</evidence>
<gene>
    <name evidence="2" type="ORF">J0895_17910</name>
</gene>
<dbReference type="PANTHER" id="PTHR37525">
    <property type="entry name" value="UPF0175 PROTEIN SSL1255"/>
    <property type="match status" value="1"/>
</dbReference>
<evidence type="ECO:0000313" key="3">
    <source>
        <dbReference type="Proteomes" id="UP000664844"/>
    </source>
</evidence>
<dbReference type="InterPro" id="IPR005368">
    <property type="entry name" value="UPF0175"/>
</dbReference>